<reference evidence="8 9" key="2">
    <citation type="journal article" date="2013" name="PLoS ONE">
        <title>INDIGO - INtegrated Data Warehouse of MIcrobial GenOmes with Examples from the Red Sea Extremophiles.</title>
        <authorList>
            <person name="Alam I."/>
            <person name="Antunes A."/>
            <person name="Kamau A.A."/>
            <person name="Ba Alawi W."/>
            <person name="Kalkatawi M."/>
            <person name="Stingl U."/>
            <person name="Bajic V.B."/>
        </authorList>
    </citation>
    <scope>NUCLEOTIDE SEQUENCE [LARGE SCALE GENOMIC DNA]</scope>
    <source>
        <strain evidence="8 9">E1L3A</strain>
    </source>
</reference>
<dbReference type="Proteomes" id="UP000006242">
    <property type="component" value="Unassembled WGS sequence"/>
</dbReference>
<feature type="active site" description="Proton donor/acceptor" evidence="7">
    <location>
        <position position="189"/>
    </location>
</feature>
<feature type="binding site" evidence="7">
    <location>
        <begin position="10"/>
        <end position="11"/>
    </location>
    <ligand>
        <name>substrate</name>
    </ligand>
</feature>
<dbReference type="AlphaFoldDB" id="U2E8U5"/>
<protein>
    <recommendedName>
        <fullName evidence="2 7">Glutamate racemase</fullName>
        <ecNumber evidence="2 7">5.1.1.3</ecNumber>
    </recommendedName>
</protein>
<comment type="function">
    <text evidence="7">Provides the (R)-glutamate required for cell wall biosynthesis.</text>
</comment>
<dbReference type="GO" id="GO:0071555">
    <property type="term" value="P:cell wall organization"/>
    <property type="evidence" value="ECO:0007669"/>
    <property type="project" value="UniProtKB-KW"/>
</dbReference>
<comment type="similarity">
    <text evidence="7">Belongs to the aspartate/glutamate racemases family.</text>
</comment>
<evidence type="ECO:0000256" key="3">
    <source>
        <dbReference type="ARBA" id="ARBA00022960"/>
    </source>
</evidence>
<dbReference type="InterPro" id="IPR004391">
    <property type="entry name" value="Glu_race"/>
</dbReference>
<sequence>MARRPILVFDSGIGGLTVLREIRRVLPDRRLIYVADDAGFPYGDWDEDRLRARLISLISGLLADYTPEITVIACNTAATLALADLRAAYPGACFVGTVPAIKPAAEQSRSGLISVLATPATVRRDYTRRLIATFAAHCDLNLVGSRHLARLAEAHVQGTPYDSNTVRTEIAPCFIEKASRRTDIVVLACTHYPFLTKVFEQRAPWPVTWLDPAPAIARHVLTVSKAGRDLSETEPAPVDDTADIAIVTSGRATPTLHALLRQFDLALAASTTN</sequence>
<dbReference type="EMBL" id="AFNV02000005">
    <property type="protein sequence ID" value="ERJ20121.1"/>
    <property type="molecule type" value="Genomic_DNA"/>
</dbReference>
<dbReference type="PANTHER" id="PTHR21198">
    <property type="entry name" value="GLUTAMATE RACEMASE"/>
    <property type="match status" value="1"/>
</dbReference>
<name>U2E8U5_9GAMM</name>
<keyword evidence="4 7" id="KW-0573">Peptidoglycan synthesis</keyword>
<evidence type="ECO:0000256" key="5">
    <source>
        <dbReference type="ARBA" id="ARBA00023235"/>
    </source>
</evidence>
<dbReference type="PANTHER" id="PTHR21198:SF2">
    <property type="entry name" value="GLUTAMATE RACEMASE"/>
    <property type="match status" value="1"/>
</dbReference>
<keyword evidence="6 7" id="KW-0961">Cell wall biogenesis/degradation</keyword>
<dbReference type="HAMAP" id="MF_00258">
    <property type="entry name" value="Glu_racemase"/>
    <property type="match status" value="1"/>
</dbReference>
<proteinExistence type="inferred from homology"/>
<dbReference type="InterPro" id="IPR033134">
    <property type="entry name" value="Asp/Glu_racemase_AS_2"/>
</dbReference>
<evidence type="ECO:0000313" key="9">
    <source>
        <dbReference type="Proteomes" id="UP000006242"/>
    </source>
</evidence>
<comment type="pathway">
    <text evidence="7">Cell wall biogenesis; peptidoglycan biosynthesis.</text>
</comment>
<keyword evidence="9" id="KW-1185">Reference proteome</keyword>
<dbReference type="GO" id="GO:0008360">
    <property type="term" value="P:regulation of cell shape"/>
    <property type="evidence" value="ECO:0007669"/>
    <property type="project" value="UniProtKB-KW"/>
</dbReference>
<feature type="binding site" evidence="7">
    <location>
        <begin position="75"/>
        <end position="76"/>
    </location>
    <ligand>
        <name>substrate</name>
    </ligand>
</feature>
<dbReference type="PROSITE" id="PS00924">
    <property type="entry name" value="ASP_GLU_RACEMASE_2"/>
    <property type="match status" value="1"/>
</dbReference>
<evidence type="ECO:0000313" key="8">
    <source>
        <dbReference type="EMBL" id="ERJ20121.1"/>
    </source>
</evidence>
<gene>
    <name evidence="7 8" type="primary">murI</name>
    <name evidence="8" type="ORF">SSPSH_000985</name>
</gene>
<evidence type="ECO:0000256" key="2">
    <source>
        <dbReference type="ARBA" id="ARBA00013090"/>
    </source>
</evidence>
<dbReference type="OrthoDB" id="9801055at2"/>
<evidence type="ECO:0000256" key="7">
    <source>
        <dbReference type="HAMAP-Rule" id="MF_00258"/>
    </source>
</evidence>
<dbReference type="Gene3D" id="3.40.50.1860">
    <property type="match status" value="2"/>
</dbReference>
<reference evidence="8 9" key="1">
    <citation type="journal article" date="2011" name="J. Bacteriol.">
        <title>Genome sequence of Salinisphaera shabanensis, a gammaproteobacterium from the harsh, variable environment of the brine-seawater interface of the Shaban Deep in the Red Sea.</title>
        <authorList>
            <person name="Antunes A."/>
            <person name="Alam I."/>
            <person name="Bajic V.B."/>
            <person name="Stingl U."/>
        </authorList>
    </citation>
    <scope>NUCLEOTIDE SEQUENCE [LARGE SCALE GENOMIC DNA]</scope>
    <source>
        <strain evidence="8 9">E1L3A</strain>
    </source>
</reference>
<keyword evidence="3 7" id="KW-0133">Cell shape</keyword>
<organism evidence="8 9">
    <name type="scientific">Salinisphaera shabanensis E1L3A</name>
    <dbReference type="NCBI Taxonomy" id="1033802"/>
    <lineage>
        <taxon>Bacteria</taxon>
        <taxon>Pseudomonadati</taxon>
        <taxon>Pseudomonadota</taxon>
        <taxon>Gammaproteobacteria</taxon>
        <taxon>Salinisphaerales</taxon>
        <taxon>Salinisphaeraceae</taxon>
        <taxon>Salinisphaera</taxon>
    </lineage>
</organism>
<dbReference type="InterPro" id="IPR001920">
    <property type="entry name" value="Asp/Glu_race"/>
</dbReference>
<evidence type="ECO:0000256" key="6">
    <source>
        <dbReference type="ARBA" id="ARBA00023316"/>
    </source>
</evidence>
<dbReference type="SUPFAM" id="SSF53681">
    <property type="entry name" value="Aspartate/glutamate racemase"/>
    <property type="match status" value="2"/>
</dbReference>
<comment type="catalytic activity">
    <reaction evidence="1 7">
        <text>L-glutamate = D-glutamate</text>
        <dbReference type="Rhea" id="RHEA:12813"/>
        <dbReference type="ChEBI" id="CHEBI:29985"/>
        <dbReference type="ChEBI" id="CHEBI:29986"/>
        <dbReference type="EC" id="5.1.1.3"/>
    </reaction>
</comment>
<accession>U2E8U5</accession>
<keyword evidence="5 7" id="KW-0413">Isomerase</keyword>
<comment type="caution">
    <text evidence="8">The sequence shown here is derived from an EMBL/GenBank/DDBJ whole genome shotgun (WGS) entry which is preliminary data.</text>
</comment>
<dbReference type="UniPathway" id="UPA00219"/>
<evidence type="ECO:0000256" key="4">
    <source>
        <dbReference type="ARBA" id="ARBA00022984"/>
    </source>
</evidence>
<dbReference type="eggNOG" id="COG0796">
    <property type="taxonomic scope" value="Bacteria"/>
</dbReference>
<evidence type="ECO:0000256" key="1">
    <source>
        <dbReference type="ARBA" id="ARBA00001602"/>
    </source>
</evidence>
<dbReference type="Pfam" id="PF01177">
    <property type="entry name" value="Asp_Glu_race"/>
    <property type="match status" value="1"/>
</dbReference>
<feature type="active site" description="Proton donor/acceptor" evidence="7">
    <location>
        <position position="74"/>
    </location>
</feature>
<dbReference type="InterPro" id="IPR015942">
    <property type="entry name" value="Asp/Glu/hydantoin_racemase"/>
</dbReference>
<dbReference type="STRING" id="1033802.SSPSH_000985"/>
<dbReference type="GO" id="GO:0008881">
    <property type="term" value="F:glutamate racemase activity"/>
    <property type="evidence" value="ECO:0007669"/>
    <property type="project" value="UniProtKB-UniRule"/>
</dbReference>
<dbReference type="EC" id="5.1.1.3" evidence="2 7"/>
<feature type="binding site" evidence="7">
    <location>
        <begin position="190"/>
        <end position="191"/>
    </location>
    <ligand>
        <name>substrate</name>
    </ligand>
</feature>
<dbReference type="GO" id="GO:0009252">
    <property type="term" value="P:peptidoglycan biosynthetic process"/>
    <property type="evidence" value="ECO:0007669"/>
    <property type="project" value="UniProtKB-UniRule"/>
</dbReference>
<dbReference type="NCBIfam" id="TIGR00067">
    <property type="entry name" value="glut_race"/>
    <property type="match status" value="1"/>
</dbReference>
<feature type="binding site" evidence="7">
    <location>
        <begin position="42"/>
        <end position="43"/>
    </location>
    <ligand>
        <name>substrate</name>
    </ligand>
</feature>
<dbReference type="RefSeq" id="WP_006913771.1">
    <property type="nucleotide sequence ID" value="NZ_AFNV02000005.1"/>
</dbReference>